<evidence type="ECO:0000256" key="3">
    <source>
        <dbReference type="ARBA" id="ARBA00023315"/>
    </source>
</evidence>
<dbReference type="Gene3D" id="3.40.47.10">
    <property type="match status" value="2"/>
</dbReference>
<dbReference type="RefSeq" id="WP_308868894.1">
    <property type="nucleotide sequence ID" value="NZ_JAVFWO010000004.1"/>
</dbReference>
<accession>A0ABU0Z3W6</accession>
<dbReference type="GO" id="GO:0016746">
    <property type="term" value="F:acyltransferase activity"/>
    <property type="evidence" value="ECO:0007669"/>
    <property type="project" value="UniProtKB-KW"/>
</dbReference>
<evidence type="ECO:0000256" key="2">
    <source>
        <dbReference type="ARBA" id="ARBA00022679"/>
    </source>
</evidence>
<organism evidence="7 8">
    <name type="scientific">Microbacterium psychrotolerans</name>
    <dbReference type="NCBI Taxonomy" id="3068321"/>
    <lineage>
        <taxon>Bacteria</taxon>
        <taxon>Bacillati</taxon>
        <taxon>Actinomycetota</taxon>
        <taxon>Actinomycetes</taxon>
        <taxon>Micrococcales</taxon>
        <taxon>Microbacteriaceae</taxon>
        <taxon>Microbacterium</taxon>
    </lineage>
</organism>
<dbReference type="PIRSF" id="PIRSF000429">
    <property type="entry name" value="Ac-CoA_Ac_transf"/>
    <property type="match status" value="1"/>
</dbReference>
<dbReference type="NCBIfam" id="TIGR01930">
    <property type="entry name" value="AcCoA-C-Actrans"/>
    <property type="match status" value="1"/>
</dbReference>
<evidence type="ECO:0000313" key="7">
    <source>
        <dbReference type="EMBL" id="MDQ7879276.1"/>
    </source>
</evidence>
<dbReference type="PANTHER" id="PTHR43365:SF1">
    <property type="entry name" value="ACETYL-COA C-ACYLTRANSFERASE"/>
    <property type="match status" value="1"/>
</dbReference>
<dbReference type="Pfam" id="PF02803">
    <property type="entry name" value="Thiolase_C"/>
    <property type="match status" value="1"/>
</dbReference>
<evidence type="ECO:0000259" key="5">
    <source>
        <dbReference type="Pfam" id="PF00108"/>
    </source>
</evidence>
<dbReference type="InterPro" id="IPR020617">
    <property type="entry name" value="Thiolase_C"/>
</dbReference>
<dbReference type="PANTHER" id="PTHR43365">
    <property type="entry name" value="BLR7806 PROTEIN"/>
    <property type="match status" value="1"/>
</dbReference>
<keyword evidence="2 4" id="KW-0808">Transferase</keyword>
<dbReference type="InterPro" id="IPR002155">
    <property type="entry name" value="Thiolase"/>
</dbReference>
<protein>
    <submittedName>
        <fullName evidence="7">Thiolase family protein</fullName>
        <ecNumber evidence="7">2.3.1.-</ecNumber>
    </submittedName>
</protein>
<dbReference type="Pfam" id="PF00108">
    <property type="entry name" value="Thiolase_N"/>
    <property type="match status" value="1"/>
</dbReference>
<dbReference type="InterPro" id="IPR020616">
    <property type="entry name" value="Thiolase_N"/>
</dbReference>
<comment type="caution">
    <text evidence="7">The sequence shown here is derived from an EMBL/GenBank/DDBJ whole genome shotgun (WGS) entry which is preliminary data.</text>
</comment>
<dbReference type="Proteomes" id="UP001235133">
    <property type="component" value="Unassembled WGS sequence"/>
</dbReference>
<keyword evidence="3 4" id="KW-0012">Acyltransferase</keyword>
<name>A0ABU0Z3W6_9MICO</name>
<proteinExistence type="inferred from homology"/>
<feature type="domain" description="Thiolase C-terminal" evidence="6">
    <location>
        <begin position="270"/>
        <end position="391"/>
    </location>
</feature>
<evidence type="ECO:0000259" key="6">
    <source>
        <dbReference type="Pfam" id="PF02803"/>
    </source>
</evidence>
<dbReference type="EC" id="2.3.1.-" evidence="7"/>
<dbReference type="EMBL" id="JAVFWO010000004">
    <property type="protein sequence ID" value="MDQ7879276.1"/>
    <property type="molecule type" value="Genomic_DNA"/>
</dbReference>
<reference evidence="7 8" key="1">
    <citation type="submission" date="2023-08" db="EMBL/GenBank/DDBJ databases">
        <title>Microbacterium psychrotolerans sp. nov., a psychrotolerant bacterium isolated from soil in Heilongjiang Province, China.</title>
        <authorList>
            <person name="An P."/>
            <person name="Zhao D."/>
            <person name="Xiang H."/>
        </authorList>
    </citation>
    <scope>NUCLEOTIDE SEQUENCE [LARGE SCALE GENOMIC DNA]</scope>
    <source>
        <strain evidence="7 8">QXD-8</strain>
    </source>
</reference>
<keyword evidence="8" id="KW-1185">Reference proteome</keyword>
<dbReference type="SUPFAM" id="SSF53901">
    <property type="entry name" value="Thiolase-like"/>
    <property type="match status" value="2"/>
</dbReference>
<gene>
    <name evidence="7" type="ORF">Q9R08_14900</name>
</gene>
<evidence type="ECO:0000256" key="4">
    <source>
        <dbReference type="RuleBase" id="RU003557"/>
    </source>
</evidence>
<sequence>MPQAVIVDVVRTPSGRGKPGGALSAVQPVDLVAGVLTALLERSGLESRQVDDVLMGCVSQIGDQSLNIARQAVLAAGFDETVPAVTIDRQCGSSQQAAHFAAQGVIAGAYDVVIAAGVESMSRVPLGSSAHGGTVSQGVVHRYPDGLVNQGVSAELIAQRWGFSREELDAFSAESHRRAADAWTRGAFDSQVIPVLAGAPDAVAFDETVRAGTTTESLAGLKSAFRTDALAARFPDLDWRITAGNSSPLTDAASAVLIMSEEKAAALGLTARARFHSFAVVGDDPMMMLTGPIPATKRILERSGLGIDDLDAYEVNEAFASVPLAWLREIDADPAKLNPWGGAIALGHAVGASGTRLLGTLVSFLEATGGRYGLQTMCEGGGMANATVIERL</sequence>
<dbReference type="InterPro" id="IPR016039">
    <property type="entry name" value="Thiolase-like"/>
</dbReference>
<evidence type="ECO:0000313" key="8">
    <source>
        <dbReference type="Proteomes" id="UP001235133"/>
    </source>
</evidence>
<dbReference type="CDD" id="cd00751">
    <property type="entry name" value="thiolase"/>
    <property type="match status" value="1"/>
</dbReference>
<feature type="domain" description="Thiolase N-terminal" evidence="5">
    <location>
        <begin position="5"/>
        <end position="262"/>
    </location>
</feature>
<evidence type="ECO:0000256" key="1">
    <source>
        <dbReference type="ARBA" id="ARBA00010982"/>
    </source>
</evidence>
<comment type="similarity">
    <text evidence="1 4">Belongs to the thiolase-like superfamily. Thiolase family.</text>
</comment>